<name>A0A1E7EYP9_9STRA</name>
<accession>A0A1E7EYP9</accession>
<organism evidence="1 2">
    <name type="scientific">Fragilariopsis cylindrus CCMP1102</name>
    <dbReference type="NCBI Taxonomy" id="635003"/>
    <lineage>
        <taxon>Eukaryota</taxon>
        <taxon>Sar</taxon>
        <taxon>Stramenopiles</taxon>
        <taxon>Ochrophyta</taxon>
        <taxon>Bacillariophyta</taxon>
        <taxon>Bacillariophyceae</taxon>
        <taxon>Bacillariophycidae</taxon>
        <taxon>Bacillariales</taxon>
        <taxon>Bacillariaceae</taxon>
        <taxon>Fragilariopsis</taxon>
    </lineage>
</organism>
<dbReference type="EMBL" id="KV784370">
    <property type="protein sequence ID" value="OEU10949.1"/>
    <property type="molecule type" value="Genomic_DNA"/>
</dbReference>
<keyword evidence="2" id="KW-1185">Reference proteome</keyword>
<gene>
    <name evidence="1" type="ORF">FRACYDRAFT_271022</name>
</gene>
<sequence>MNRPFTEEGITGMWPSNAALWPFMLETVYNNSWKVYDENFAYGLELQESKMKKKCATELFHMIRYGPIFAVDQYPQHHEITTATTEPATKKQRTKK</sequence>
<reference evidence="1 2" key="1">
    <citation type="submission" date="2016-09" db="EMBL/GenBank/DDBJ databases">
        <title>Extensive genetic diversity and differential bi-allelic expression allows diatom success in the polar Southern Ocean.</title>
        <authorList>
            <consortium name="DOE Joint Genome Institute"/>
            <person name="Mock T."/>
            <person name="Otillar R.P."/>
            <person name="Strauss J."/>
            <person name="Dupont C."/>
            <person name="Frickenhaus S."/>
            <person name="Maumus F."/>
            <person name="Mcmullan M."/>
            <person name="Sanges R."/>
            <person name="Schmutz J."/>
            <person name="Toseland A."/>
            <person name="Valas R."/>
            <person name="Veluchamy A."/>
            <person name="Ward B.J."/>
            <person name="Allen A."/>
            <person name="Barry K."/>
            <person name="Falciatore A."/>
            <person name="Ferrante M."/>
            <person name="Fortunato A.E."/>
            <person name="Gloeckner G."/>
            <person name="Gruber A."/>
            <person name="Hipkin R."/>
            <person name="Janech M."/>
            <person name="Kroth P."/>
            <person name="Leese F."/>
            <person name="Lindquist E."/>
            <person name="Lyon B.R."/>
            <person name="Martin J."/>
            <person name="Mayer C."/>
            <person name="Parker M."/>
            <person name="Quesneville H."/>
            <person name="Raymond J."/>
            <person name="Uhlig C."/>
            <person name="Valentin K.U."/>
            <person name="Worden A.Z."/>
            <person name="Armbrust E.V."/>
            <person name="Bowler C."/>
            <person name="Green B."/>
            <person name="Moulton V."/>
            <person name="Van Oosterhout C."/>
            <person name="Grigoriev I."/>
        </authorList>
    </citation>
    <scope>NUCLEOTIDE SEQUENCE [LARGE SCALE GENOMIC DNA]</scope>
    <source>
        <strain evidence="1 2">CCMP1102</strain>
    </source>
</reference>
<dbReference type="Proteomes" id="UP000095751">
    <property type="component" value="Unassembled WGS sequence"/>
</dbReference>
<dbReference type="KEGG" id="fcy:FRACYDRAFT_271022"/>
<evidence type="ECO:0000313" key="1">
    <source>
        <dbReference type="EMBL" id="OEU10949.1"/>
    </source>
</evidence>
<proteinExistence type="predicted"/>
<dbReference type="InParanoid" id="A0A1E7EYP9"/>
<protein>
    <submittedName>
        <fullName evidence="1">Uncharacterized protein</fullName>
    </submittedName>
</protein>
<evidence type="ECO:0000313" key="2">
    <source>
        <dbReference type="Proteomes" id="UP000095751"/>
    </source>
</evidence>
<dbReference type="AlphaFoldDB" id="A0A1E7EYP9"/>